<reference evidence="4" key="1">
    <citation type="journal article" date="2013" name="Proc. Natl. Acad. Sci. U.S.A.">
        <title>Improving the coverage of the cyanobacterial phylum using diversity-driven genome sequencing.</title>
        <authorList>
            <person name="Shih P.M."/>
            <person name="Wu D."/>
            <person name="Latifi A."/>
            <person name="Axen S.D."/>
            <person name="Fewer D.P."/>
            <person name="Talla E."/>
            <person name="Calteau A."/>
            <person name="Cai F."/>
            <person name="Tandeau de Marsac N."/>
            <person name="Rippka R."/>
            <person name="Herdman M."/>
            <person name="Sivonen K."/>
            <person name="Coursin T."/>
            <person name="Laurent T."/>
            <person name="Goodwin L."/>
            <person name="Nolan M."/>
            <person name="Davenport K.W."/>
            <person name="Han C.S."/>
            <person name="Rubin E.M."/>
            <person name="Eisen J.A."/>
            <person name="Woyke T."/>
            <person name="Gugger M."/>
            <person name="Kerfeld C.A."/>
        </authorList>
    </citation>
    <scope>NUCLEOTIDE SEQUENCE [LARGE SCALE GENOMIC DNA]</scope>
    <source>
        <strain evidence="4">ATCC 29371 / PCC 7437</strain>
    </source>
</reference>
<dbReference type="InterPro" id="IPR008964">
    <property type="entry name" value="Invasin/intimin_cell_adhesion"/>
</dbReference>
<feature type="chain" id="PRO_5003938104" description="Carboxypeptidase regulatory-like domain-containing protein" evidence="2">
    <location>
        <begin position="25"/>
        <end position="161"/>
    </location>
</feature>
<dbReference type="Proteomes" id="UP000010473">
    <property type="component" value="Chromosome"/>
</dbReference>
<evidence type="ECO:0000256" key="1">
    <source>
        <dbReference type="SAM" id="Phobius"/>
    </source>
</evidence>
<evidence type="ECO:0000313" key="4">
    <source>
        <dbReference type="Proteomes" id="UP000010473"/>
    </source>
</evidence>
<keyword evidence="1" id="KW-1133">Transmembrane helix</keyword>
<feature type="transmembrane region" description="Helical" evidence="1">
    <location>
        <begin position="136"/>
        <end position="153"/>
    </location>
</feature>
<accession>K9XZA7</accession>
<dbReference type="PATRIC" id="fig|111780.3.peg.4123"/>
<dbReference type="eggNOG" id="COG5266">
    <property type="taxonomic scope" value="Bacteria"/>
</dbReference>
<keyword evidence="1" id="KW-0812">Transmembrane</keyword>
<keyword evidence="1" id="KW-0472">Membrane</keyword>
<gene>
    <name evidence="3" type="ordered locus">Sta7437_3974</name>
</gene>
<dbReference type="EMBL" id="CP003653">
    <property type="protein sequence ID" value="AFZ37456.1"/>
    <property type="molecule type" value="Genomic_DNA"/>
</dbReference>
<dbReference type="OrthoDB" id="7873998at2"/>
<dbReference type="AlphaFoldDB" id="K9XZA7"/>
<evidence type="ECO:0008006" key="5">
    <source>
        <dbReference type="Google" id="ProtNLM"/>
    </source>
</evidence>
<evidence type="ECO:0000256" key="2">
    <source>
        <dbReference type="SAM" id="SignalP"/>
    </source>
</evidence>
<evidence type="ECO:0000313" key="3">
    <source>
        <dbReference type="EMBL" id="AFZ37456.1"/>
    </source>
</evidence>
<sequence length="161" mass="17558">MNKRNWLILIVLLPMLGNGKQVLAHGAQIGYSSTQALEIQATYDDGTPMSNAQVVIYAPNDPSRPWLTGTTDQEGKFVFVPNSEQSGNWDVKVRQAGHGKIITIPENAILASETETNNSQELASSNNAIYNPVQKIVMAAVGIWGFIGTALFFSRKKAPQQ</sequence>
<protein>
    <recommendedName>
        <fullName evidence="5">Carboxypeptidase regulatory-like domain-containing protein</fullName>
    </recommendedName>
</protein>
<dbReference type="RefSeq" id="WP_015195115.1">
    <property type="nucleotide sequence ID" value="NC_019748.1"/>
</dbReference>
<proteinExistence type="predicted"/>
<dbReference type="STRING" id="111780.Sta7437_3974"/>
<dbReference type="SUPFAM" id="SSF49373">
    <property type="entry name" value="Invasin/intimin cell-adhesion fragments"/>
    <property type="match status" value="1"/>
</dbReference>
<keyword evidence="4" id="KW-1185">Reference proteome</keyword>
<organism evidence="3 4">
    <name type="scientific">Stanieria cyanosphaera (strain ATCC 29371 / PCC 7437)</name>
    <dbReference type="NCBI Taxonomy" id="111780"/>
    <lineage>
        <taxon>Bacteria</taxon>
        <taxon>Bacillati</taxon>
        <taxon>Cyanobacteriota</taxon>
        <taxon>Cyanophyceae</taxon>
        <taxon>Pleurocapsales</taxon>
        <taxon>Dermocarpellaceae</taxon>
        <taxon>Stanieria</taxon>
    </lineage>
</organism>
<feature type="signal peptide" evidence="2">
    <location>
        <begin position="1"/>
        <end position="24"/>
    </location>
</feature>
<dbReference type="HOGENOM" id="CLU_105325_0_0_3"/>
<keyword evidence="2" id="KW-0732">Signal</keyword>
<dbReference type="KEGG" id="scs:Sta7437_3974"/>
<name>K9XZA7_STAC7</name>